<keyword evidence="3" id="KW-1185">Reference proteome</keyword>
<dbReference type="AlphaFoldDB" id="A0AAV7SXE2"/>
<sequence>MIRLVLVHYSAFSGRELQGTDGRISSWGARNEQVKKEVTTTGRKQQALWLEQVEKSTQSAALKRDNSRVTGRKTIGRAEDSMERGRHMKDERWTLAGRSRTVDRAQEEQQAKSALRRDRGQLNCQSMSLLTNLLLGSDSHL</sequence>
<dbReference type="EMBL" id="JANPWB010000007">
    <property type="protein sequence ID" value="KAJ1168828.1"/>
    <property type="molecule type" value="Genomic_DNA"/>
</dbReference>
<feature type="compositionally biased region" description="Basic and acidic residues" evidence="1">
    <location>
        <begin position="76"/>
        <end position="88"/>
    </location>
</feature>
<name>A0AAV7SXE2_PLEWA</name>
<accession>A0AAV7SXE2</accession>
<evidence type="ECO:0000256" key="1">
    <source>
        <dbReference type="SAM" id="MobiDB-lite"/>
    </source>
</evidence>
<feature type="region of interest" description="Disordered" evidence="1">
    <location>
        <begin position="59"/>
        <end position="88"/>
    </location>
</feature>
<evidence type="ECO:0000313" key="3">
    <source>
        <dbReference type="Proteomes" id="UP001066276"/>
    </source>
</evidence>
<organism evidence="2 3">
    <name type="scientific">Pleurodeles waltl</name>
    <name type="common">Iberian ribbed newt</name>
    <dbReference type="NCBI Taxonomy" id="8319"/>
    <lineage>
        <taxon>Eukaryota</taxon>
        <taxon>Metazoa</taxon>
        <taxon>Chordata</taxon>
        <taxon>Craniata</taxon>
        <taxon>Vertebrata</taxon>
        <taxon>Euteleostomi</taxon>
        <taxon>Amphibia</taxon>
        <taxon>Batrachia</taxon>
        <taxon>Caudata</taxon>
        <taxon>Salamandroidea</taxon>
        <taxon>Salamandridae</taxon>
        <taxon>Pleurodelinae</taxon>
        <taxon>Pleurodeles</taxon>
    </lineage>
</organism>
<comment type="caution">
    <text evidence="2">The sequence shown here is derived from an EMBL/GenBank/DDBJ whole genome shotgun (WGS) entry which is preliminary data.</text>
</comment>
<dbReference type="Proteomes" id="UP001066276">
    <property type="component" value="Chromosome 4_1"/>
</dbReference>
<gene>
    <name evidence="2" type="ORF">NDU88_000741</name>
</gene>
<proteinExistence type="predicted"/>
<reference evidence="2" key="1">
    <citation type="journal article" date="2022" name="bioRxiv">
        <title>Sequencing and chromosome-scale assembly of the giantPleurodeles waltlgenome.</title>
        <authorList>
            <person name="Brown T."/>
            <person name="Elewa A."/>
            <person name="Iarovenko S."/>
            <person name="Subramanian E."/>
            <person name="Araus A.J."/>
            <person name="Petzold A."/>
            <person name="Susuki M."/>
            <person name="Suzuki K.-i.T."/>
            <person name="Hayashi T."/>
            <person name="Toyoda A."/>
            <person name="Oliveira C."/>
            <person name="Osipova E."/>
            <person name="Leigh N.D."/>
            <person name="Simon A."/>
            <person name="Yun M.H."/>
        </authorList>
    </citation>
    <scope>NUCLEOTIDE SEQUENCE</scope>
    <source>
        <strain evidence="2">20211129_DDA</strain>
        <tissue evidence="2">Liver</tissue>
    </source>
</reference>
<protein>
    <submittedName>
        <fullName evidence="2">Uncharacterized protein</fullName>
    </submittedName>
</protein>
<evidence type="ECO:0000313" key="2">
    <source>
        <dbReference type="EMBL" id="KAJ1168828.1"/>
    </source>
</evidence>